<dbReference type="GO" id="GO:0005829">
    <property type="term" value="C:cytosol"/>
    <property type="evidence" value="ECO:0007669"/>
    <property type="project" value="TreeGrafter"/>
</dbReference>
<dbReference type="SUPFAM" id="SSF55961">
    <property type="entry name" value="Bet v1-like"/>
    <property type="match status" value="1"/>
</dbReference>
<feature type="domain" description="Activator of Hsp90 ATPase AHSA1-like N-terminal" evidence="3">
    <location>
        <begin position="29"/>
        <end position="165"/>
    </location>
</feature>
<feature type="compositionally biased region" description="Low complexity" evidence="2">
    <location>
        <begin position="170"/>
        <end position="184"/>
    </location>
</feature>
<dbReference type="SUPFAM" id="SSF103111">
    <property type="entry name" value="Activator of Hsp90 ATPase, Aha1"/>
    <property type="match status" value="1"/>
</dbReference>
<dbReference type="GO" id="GO:0051087">
    <property type="term" value="F:protein-folding chaperone binding"/>
    <property type="evidence" value="ECO:0007669"/>
    <property type="project" value="InterPro"/>
</dbReference>
<evidence type="ECO:0000313" key="4">
    <source>
        <dbReference type="EMBL" id="KAF7256100.1"/>
    </source>
</evidence>
<name>A0A8S9YSS4_9TREM</name>
<organism evidence="4 5">
    <name type="scientific">Paragonimus skrjabini miyazakii</name>
    <dbReference type="NCBI Taxonomy" id="59628"/>
    <lineage>
        <taxon>Eukaryota</taxon>
        <taxon>Metazoa</taxon>
        <taxon>Spiralia</taxon>
        <taxon>Lophotrochozoa</taxon>
        <taxon>Platyhelminthes</taxon>
        <taxon>Trematoda</taxon>
        <taxon>Digenea</taxon>
        <taxon>Plagiorchiida</taxon>
        <taxon>Troglotremata</taxon>
        <taxon>Troglotrematidae</taxon>
        <taxon>Paragonimus</taxon>
    </lineage>
</organism>
<evidence type="ECO:0000256" key="2">
    <source>
        <dbReference type="SAM" id="MobiDB-lite"/>
    </source>
</evidence>
<dbReference type="Pfam" id="PF08327">
    <property type="entry name" value="AHSA1"/>
    <property type="match status" value="1"/>
</dbReference>
<accession>A0A8S9YSS4</accession>
<keyword evidence="5" id="KW-1185">Reference proteome</keyword>
<evidence type="ECO:0000313" key="5">
    <source>
        <dbReference type="Proteomes" id="UP000822476"/>
    </source>
</evidence>
<dbReference type="InterPro" id="IPR015310">
    <property type="entry name" value="AHSA1-like_N"/>
</dbReference>
<feature type="region of interest" description="Disordered" evidence="2">
    <location>
        <begin position="169"/>
        <end position="205"/>
    </location>
</feature>
<evidence type="ECO:0000259" key="3">
    <source>
        <dbReference type="SMART" id="SM01000"/>
    </source>
</evidence>
<protein>
    <recommendedName>
        <fullName evidence="3">Activator of Hsp90 ATPase AHSA1-like N-terminal domain-containing protein</fullName>
    </recommendedName>
</protein>
<feature type="compositionally biased region" description="Basic and acidic residues" evidence="2">
    <location>
        <begin position="193"/>
        <end position="205"/>
    </location>
</feature>
<comment type="similarity">
    <text evidence="1">Belongs to the AHA1 family.</text>
</comment>
<dbReference type="PANTHER" id="PTHR13009:SF22">
    <property type="entry name" value="LD43819P"/>
    <property type="match status" value="1"/>
</dbReference>
<dbReference type="InterPro" id="IPR036338">
    <property type="entry name" value="Aha1"/>
</dbReference>
<dbReference type="CDD" id="cd08892">
    <property type="entry name" value="SRPBCC_Aha1"/>
    <property type="match status" value="1"/>
</dbReference>
<reference evidence="4" key="1">
    <citation type="submission" date="2019-07" db="EMBL/GenBank/DDBJ databases">
        <title>Annotation for the trematode Paragonimus miyazaki's.</title>
        <authorList>
            <person name="Choi Y.-J."/>
        </authorList>
    </citation>
    <scope>NUCLEOTIDE SEQUENCE</scope>
    <source>
        <strain evidence="4">Japan</strain>
    </source>
</reference>
<dbReference type="GO" id="GO:0006457">
    <property type="term" value="P:protein folding"/>
    <property type="evidence" value="ECO:0007669"/>
    <property type="project" value="TreeGrafter"/>
</dbReference>
<comment type="caution">
    <text evidence="4">The sequence shown here is derived from an EMBL/GenBank/DDBJ whole genome shotgun (WGS) entry which is preliminary data.</text>
</comment>
<dbReference type="Proteomes" id="UP000822476">
    <property type="component" value="Unassembled WGS sequence"/>
</dbReference>
<dbReference type="PANTHER" id="PTHR13009">
    <property type="entry name" value="HEAT SHOCK PROTEIN 90 HSP90 CO-CHAPERONE AHA-1"/>
    <property type="match status" value="1"/>
</dbReference>
<dbReference type="InterPro" id="IPR023393">
    <property type="entry name" value="START-like_dom_sf"/>
</dbReference>
<dbReference type="Gene3D" id="3.15.10.20">
    <property type="entry name" value="Activator of Hsp90 ATPase Aha1, N-terminal domain"/>
    <property type="match status" value="1"/>
</dbReference>
<dbReference type="SMART" id="SM01000">
    <property type="entry name" value="Aha1_N"/>
    <property type="match status" value="1"/>
</dbReference>
<sequence>MAKWGQGDPRWIVEERADAKNVNNWHWTEKNATQWSIDMIKKIFGTFHVENDDFLCENLNVTKCEGEAHVNNRKGKLIFFYEWQIEADWSGELKTGNNKTRFNGKVEIPNLSEEFTVDELDVNVTCSSSSQDGNAIRKFMQAVGAQQIRAKLGEYLQKLKDEYSRNLILPTKDNNTTPTDPANTRACPPFSSIERKRNDPETVSQKPKDLSIKELVVNDEFFCTPDDLYKVLTSKELVQAFTRGEAVVEAHEGGQYSIFGGNITGTFTILIPGKTIGMQWRKRDWPEGHQSMLVLQLSPFEGGCKLNLLQTGVPAYDLENTTNGWRTNFFAAIKQTYGYTSRMF</sequence>
<dbReference type="InterPro" id="IPR013538">
    <property type="entry name" value="ASHA1/2-like_C"/>
</dbReference>
<dbReference type="Gene3D" id="3.30.530.20">
    <property type="match status" value="1"/>
</dbReference>
<proteinExistence type="inferred from homology"/>
<gene>
    <name evidence="4" type="ORF">EG68_07274</name>
</gene>
<dbReference type="AlphaFoldDB" id="A0A8S9YSS4"/>
<dbReference type="EMBL" id="JTDE01003395">
    <property type="protein sequence ID" value="KAF7256100.1"/>
    <property type="molecule type" value="Genomic_DNA"/>
</dbReference>
<dbReference type="OrthoDB" id="567237at2759"/>
<dbReference type="GO" id="GO:0001671">
    <property type="term" value="F:ATPase activator activity"/>
    <property type="evidence" value="ECO:0007669"/>
    <property type="project" value="InterPro"/>
</dbReference>
<evidence type="ECO:0000256" key="1">
    <source>
        <dbReference type="ARBA" id="ARBA00006817"/>
    </source>
</evidence>
<dbReference type="Pfam" id="PF09229">
    <property type="entry name" value="Aha1_N"/>
    <property type="match status" value="1"/>
</dbReference>